<organism evidence="3 4">
    <name type="scientific">Anisodus tanguticus</name>
    <dbReference type="NCBI Taxonomy" id="243964"/>
    <lineage>
        <taxon>Eukaryota</taxon>
        <taxon>Viridiplantae</taxon>
        <taxon>Streptophyta</taxon>
        <taxon>Embryophyta</taxon>
        <taxon>Tracheophyta</taxon>
        <taxon>Spermatophyta</taxon>
        <taxon>Magnoliopsida</taxon>
        <taxon>eudicotyledons</taxon>
        <taxon>Gunneridae</taxon>
        <taxon>Pentapetalae</taxon>
        <taxon>asterids</taxon>
        <taxon>lamiids</taxon>
        <taxon>Solanales</taxon>
        <taxon>Solanaceae</taxon>
        <taxon>Solanoideae</taxon>
        <taxon>Hyoscyameae</taxon>
        <taxon>Anisodus</taxon>
    </lineage>
</organism>
<dbReference type="AlphaFoldDB" id="A0AAE1VFQ8"/>
<evidence type="ECO:0000313" key="4">
    <source>
        <dbReference type="Proteomes" id="UP001291623"/>
    </source>
</evidence>
<keyword evidence="4" id="KW-1185">Reference proteome</keyword>
<evidence type="ECO:0000256" key="1">
    <source>
        <dbReference type="SAM" id="MobiDB-lite"/>
    </source>
</evidence>
<evidence type="ECO:0000313" key="3">
    <source>
        <dbReference type="EMBL" id="KAK4367312.1"/>
    </source>
</evidence>
<dbReference type="InterPro" id="IPR025558">
    <property type="entry name" value="DUF4283"/>
</dbReference>
<dbReference type="Proteomes" id="UP001291623">
    <property type="component" value="Unassembled WGS sequence"/>
</dbReference>
<dbReference type="InterPro" id="IPR040256">
    <property type="entry name" value="At4g02000-like"/>
</dbReference>
<name>A0AAE1VFQ8_9SOLA</name>
<proteinExistence type="predicted"/>
<accession>A0AAE1VFQ8</accession>
<gene>
    <name evidence="3" type="ORF">RND71_015192</name>
</gene>
<protein>
    <recommendedName>
        <fullName evidence="2">DUF4283 domain-containing protein</fullName>
    </recommendedName>
</protein>
<dbReference type="EMBL" id="JAVYJV010000007">
    <property type="protein sequence ID" value="KAK4367312.1"/>
    <property type="molecule type" value="Genomic_DNA"/>
</dbReference>
<dbReference type="PANTHER" id="PTHR31286">
    <property type="entry name" value="GLYCINE-RICH CELL WALL STRUCTURAL PROTEIN 1.8-LIKE"/>
    <property type="match status" value="1"/>
</dbReference>
<feature type="domain" description="DUF4283" evidence="2">
    <location>
        <begin position="416"/>
        <end position="504"/>
    </location>
</feature>
<feature type="domain" description="DUF4283" evidence="2">
    <location>
        <begin position="43"/>
        <end position="131"/>
    </location>
</feature>
<evidence type="ECO:0000259" key="2">
    <source>
        <dbReference type="Pfam" id="PF14111"/>
    </source>
</evidence>
<feature type="domain" description="DUF4283" evidence="2">
    <location>
        <begin position="709"/>
        <end position="797"/>
    </location>
</feature>
<feature type="compositionally biased region" description="Basic and acidic residues" evidence="1">
    <location>
        <begin position="910"/>
        <end position="921"/>
    </location>
</feature>
<dbReference type="PANTHER" id="PTHR31286:SF179">
    <property type="entry name" value="RNASE H TYPE-1 DOMAIN-CONTAINING PROTEIN"/>
    <property type="match status" value="1"/>
</dbReference>
<feature type="region of interest" description="Disordered" evidence="1">
    <location>
        <begin position="910"/>
        <end position="951"/>
    </location>
</feature>
<comment type="caution">
    <text evidence="3">The sequence shown here is derived from an EMBL/GenBank/DDBJ whole genome shotgun (WGS) entry which is preliminary data.</text>
</comment>
<sequence>MVWPENPLCRNPSPSIPQKPISYLHGEPTIRFTHQEVASMVEQQDLKYAVVGKFSHGMPSIAFLRTAIPKQCSLKAEVNIGLLHNRHVLIRCSIEEDYVTLMSRPNFWIKENSKSFLMRTFKWDIGFTPEEETSMAVIWLSFPNLPPNFYVPSILFSIASAVGRPIAIDAATLNKTRPSCARVKVEADLLQEHPQRYNIQIMNGEEMETMSYKIRYDFLPKYCTTCMLQGHDLQGCWKEHPELQPEKRNHGEDSVVAAAKEEEEMDVEEQELGEDASVDQPGQLVAQEKEPSPIAIEAFFERVRAISAKKKKMFEWRCARENEKARERNPYRIPGEFDYDWWPPPEVTQPPATIPQPVTYSQIVTNTHNACGGNGLAENSLGRNPSPSIPQKPITYLHGEPTIRFTNQEVASMVEQQDLKYAVVGKFSHGMPSIAFLRTAIPKQCSLKAEVNIGLLHNRHVLIRCSIEEDYVTLMSRPNFWIKENSKSFLMRTFKWDIGFTPEEETSMAVIWLSFPNLPPNFYVPSILFSIASAVGRPIAIDAATLNKTRPSCARVKVEADLLQEHPQRYNIQIMNGEEMETMSYKIRYDFLPKYCTTCMLQGHDLQGCWKEHPELQPEKRNHGEDSVVAAAKGWPPPEVTQPPATIPQPVTYSQIVTNTHNACGGNGLAENSLGRNPSPSIPQKPITYLHGEPTIRFTNQEVASMVEQQDLKYAVVGKFSHGMPSIAFLRTAIPKQCSLKAEVNIGLLHNRHVLIRCSIEEDYVTLMSRPNFWIKENSKSFLMRTFKWDIGFTPEEETSMAVIWLSFPNLPPNFYVPSILFSIASAVGRPIAIDAATLNKTRPSCARVKVEADLLQEHPQRYNIQIMNGEEMETMSYKIRYDFLPKYCTTCMLQGHDLQGCWKEHPELQPEKRNHGEDSVVARQKLRRPKPPETLSETTPETHLSYRNHQ</sequence>
<feature type="compositionally biased region" description="Low complexity" evidence="1">
    <location>
        <begin position="934"/>
        <end position="943"/>
    </location>
</feature>
<reference evidence="3" key="1">
    <citation type="submission" date="2023-12" db="EMBL/GenBank/DDBJ databases">
        <title>Genome assembly of Anisodus tanguticus.</title>
        <authorList>
            <person name="Wang Y.-J."/>
        </authorList>
    </citation>
    <scope>NUCLEOTIDE SEQUENCE</scope>
    <source>
        <strain evidence="3">KB-2021</strain>
        <tissue evidence="3">Leaf</tissue>
    </source>
</reference>
<dbReference type="Pfam" id="PF14111">
    <property type="entry name" value="DUF4283"/>
    <property type="match status" value="3"/>
</dbReference>